<name>A0A2C8F391_9BACT</name>
<keyword evidence="2" id="KW-1185">Reference proteome</keyword>
<dbReference type="KEGG" id="pprf:DPRO_0089"/>
<protein>
    <submittedName>
        <fullName evidence="1">Uncharacterized protein</fullName>
    </submittedName>
</protein>
<evidence type="ECO:0000313" key="1">
    <source>
        <dbReference type="EMBL" id="SOB56966.1"/>
    </source>
</evidence>
<accession>A0A2C8F391</accession>
<dbReference type="Proteomes" id="UP000219215">
    <property type="component" value="Chromosome DPRO"/>
</dbReference>
<sequence length="147" mass="16253">MGFAVQRSHIDFNCLAGQALYGSEEDVETVQNSLRTVAARVAETGPMDLIASKNNKGLYELRTDDGNVISMLSKKVTDSLFAIGKRLNNDSPGLYPPRTFKGIKLMDFCTMVVGEDASICHMLHSPWDDQGIILAPRIIGYPWVNFN</sequence>
<evidence type="ECO:0000313" key="2">
    <source>
        <dbReference type="Proteomes" id="UP000219215"/>
    </source>
</evidence>
<dbReference type="AlphaFoldDB" id="A0A2C8F391"/>
<proteinExistence type="predicted"/>
<organism evidence="1 2">
    <name type="scientific">Pseudodesulfovibrio profundus</name>
    <dbReference type="NCBI Taxonomy" id="57320"/>
    <lineage>
        <taxon>Bacteria</taxon>
        <taxon>Pseudomonadati</taxon>
        <taxon>Thermodesulfobacteriota</taxon>
        <taxon>Desulfovibrionia</taxon>
        <taxon>Desulfovibrionales</taxon>
        <taxon>Desulfovibrionaceae</taxon>
    </lineage>
</organism>
<gene>
    <name evidence="1" type="ORF">DPRO_0089</name>
</gene>
<reference evidence="2" key="1">
    <citation type="submission" date="2017-09" db="EMBL/GenBank/DDBJ databases">
        <authorList>
            <person name="Regsiter A."/>
            <person name="William W."/>
        </authorList>
    </citation>
    <scope>NUCLEOTIDE SEQUENCE [LARGE SCALE GENOMIC DNA]</scope>
    <source>
        <strain evidence="2">500-1</strain>
    </source>
</reference>
<dbReference type="EMBL" id="LT907975">
    <property type="protein sequence ID" value="SOB56966.1"/>
    <property type="molecule type" value="Genomic_DNA"/>
</dbReference>